<evidence type="ECO:0000313" key="4">
    <source>
        <dbReference type="Proteomes" id="UP000184357"/>
    </source>
</evidence>
<evidence type="ECO:0000256" key="1">
    <source>
        <dbReference type="SAM" id="Phobius"/>
    </source>
</evidence>
<dbReference type="RefSeq" id="WP_073306890.1">
    <property type="nucleotide sequence ID" value="NZ_FQWV01000001.1"/>
</dbReference>
<dbReference type="OrthoDB" id="341232at2157"/>
<keyword evidence="1" id="KW-0472">Membrane</keyword>
<keyword evidence="1" id="KW-1133">Transmembrane helix</keyword>
<keyword evidence="1" id="KW-0812">Transmembrane</keyword>
<dbReference type="AlphaFoldDB" id="A0A1M5KQR3"/>
<reference evidence="3 4" key="1">
    <citation type="submission" date="2016-11" db="EMBL/GenBank/DDBJ databases">
        <authorList>
            <person name="Jaros S."/>
            <person name="Januszkiewicz K."/>
            <person name="Wedrychowicz H."/>
        </authorList>
    </citation>
    <scope>NUCLEOTIDE SEQUENCE [LARGE SCALE GENOMIC DNA]</scope>
    <source>
        <strain evidence="3 4">DSM 9297</strain>
    </source>
</reference>
<keyword evidence="4" id="KW-1185">Reference proteome</keyword>
<organism evidence="3 4">
    <name type="scientific">Halobaculum gomorrense</name>
    <dbReference type="NCBI Taxonomy" id="43928"/>
    <lineage>
        <taxon>Archaea</taxon>
        <taxon>Methanobacteriati</taxon>
        <taxon>Methanobacteriota</taxon>
        <taxon>Stenosarchaea group</taxon>
        <taxon>Halobacteria</taxon>
        <taxon>Halobacteriales</taxon>
        <taxon>Haloferacaceae</taxon>
        <taxon>Halobaculum</taxon>
    </lineage>
</organism>
<dbReference type="InterPro" id="IPR011635">
    <property type="entry name" value="CARDB"/>
</dbReference>
<gene>
    <name evidence="3" type="ORF">SAMN05443636_0607</name>
</gene>
<name>A0A1M5KQR3_9EURY</name>
<dbReference type="Gene3D" id="2.60.40.10">
    <property type="entry name" value="Immunoglobulins"/>
    <property type="match status" value="1"/>
</dbReference>
<evidence type="ECO:0000313" key="3">
    <source>
        <dbReference type="EMBL" id="SHG55111.1"/>
    </source>
</evidence>
<dbReference type="Proteomes" id="UP000184357">
    <property type="component" value="Unassembled WGS sequence"/>
</dbReference>
<sequence>MGARSAAVRGAVVLFIAALFVGPAVGGTAGAQASSCQANGNQQVCLTDASLGSTTVTAGESTELSLTVENVGDERATAVVVLNVASPDNETNSYELRKRSLAPGETLTVTQSIDASTPGTHAMQAIVYGDGYAHRYDASEPMQVTVERQGLGGSIDAPEYALAALFGSIAVVTGMAYRRR</sequence>
<dbReference type="InterPro" id="IPR013783">
    <property type="entry name" value="Ig-like_fold"/>
</dbReference>
<evidence type="ECO:0000259" key="2">
    <source>
        <dbReference type="Pfam" id="PF07705"/>
    </source>
</evidence>
<proteinExistence type="predicted"/>
<protein>
    <submittedName>
        <fullName evidence="3">CARDB protein</fullName>
    </submittedName>
</protein>
<dbReference type="Pfam" id="PF07705">
    <property type="entry name" value="CARDB"/>
    <property type="match status" value="1"/>
</dbReference>
<accession>A0A1M5KQR3</accession>
<dbReference type="EMBL" id="FQWV01000001">
    <property type="protein sequence ID" value="SHG55111.1"/>
    <property type="molecule type" value="Genomic_DNA"/>
</dbReference>
<feature type="domain" description="CARDB" evidence="2">
    <location>
        <begin position="50"/>
        <end position="127"/>
    </location>
</feature>
<feature type="transmembrane region" description="Helical" evidence="1">
    <location>
        <begin position="160"/>
        <end position="177"/>
    </location>
</feature>